<feature type="region of interest" description="Disordered" evidence="1">
    <location>
        <begin position="303"/>
        <end position="356"/>
    </location>
</feature>
<feature type="compositionally biased region" description="Basic and acidic residues" evidence="1">
    <location>
        <begin position="57"/>
        <end position="70"/>
    </location>
</feature>
<protein>
    <submittedName>
        <fullName evidence="2">Uncharacterized protein</fullName>
    </submittedName>
</protein>
<organism evidence="2 3">
    <name type="scientific">Hyaloscypha hepaticicola</name>
    <dbReference type="NCBI Taxonomy" id="2082293"/>
    <lineage>
        <taxon>Eukaryota</taxon>
        <taxon>Fungi</taxon>
        <taxon>Dikarya</taxon>
        <taxon>Ascomycota</taxon>
        <taxon>Pezizomycotina</taxon>
        <taxon>Leotiomycetes</taxon>
        <taxon>Helotiales</taxon>
        <taxon>Hyaloscyphaceae</taxon>
        <taxon>Hyaloscypha</taxon>
    </lineage>
</organism>
<keyword evidence="3" id="KW-1185">Reference proteome</keyword>
<evidence type="ECO:0000313" key="2">
    <source>
        <dbReference type="EMBL" id="PMD26386.1"/>
    </source>
</evidence>
<gene>
    <name evidence="2" type="ORF">NA56DRAFT_343923</name>
</gene>
<feature type="compositionally biased region" description="Basic and acidic residues" evidence="1">
    <location>
        <begin position="201"/>
        <end position="237"/>
    </location>
</feature>
<dbReference type="Proteomes" id="UP000235672">
    <property type="component" value="Unassembled WGS sequence"/>
</dbReference>
<feature type="region of interest" description="Disordered" evidence="1">
    <location>
        <begin position="186"/>
        <end position="262"/>
    </location>
</feature>
<feature type="region of interest" description="Disordered" evidence="1">
    <location>
        <begin position="905"/>
        <end position="1031"/>
    </location>
</feature>
<evidence type="ECO:0000256" key="1">
    <source>
        <dbReference type="SAM" id="MobiDB-lite"/>
    </source>
</evidence>
<name>A0A2J6QJE8_9HELO</name>
<feature type="compositionally biased region" description="Acidic residues" evidence="1">
    <location>
        <begin position="1"/>
        <end position="11"/>
    </location>
</feature>
<dbReference type="EMBL" id="KZ613468">
    <property type="protein sequence ID" value="PMD26386.1"/>
    <property type="molecule type" value="Genomic_DNA"/>
</dbReference>
<feature type="region of interest" description="Disordered" evidence="1">
    <location>
        <begin position="646"/>
        <end position="717"/>
    </location>
</feature>
<feature type="compositionally biased region" description="Polar residues" evidence="1">
    <location>
        <begin position="24"/>
        <end position="35"/>
    </location>
</feature>
<reference evidence="2 3" key="1">
    <citation type="submission" date="2016-05" db="EMBL/GenBank/DDBJ databases">
        <title>A degradative enzymes factory behind the ericoid mycorrhizal symbiosis.</title>
        <authorList>
            <consortium name="DOE Joint Genome Institute"/>
            <person name="Martino E."/>
            <person name="Morin E."/>
            <person name="Grelet G."/>
            <person name="Kuo A."/>
            <person name="Kohler A."/>
            <person name="Daghino S."/>
            <person name="Barry K."/>
            <person name="Choi C."/>
            <person name="Cichocki N."/>
            <person name="Clum A."/>
            <person name="Copeland A."/>
            <person name="Hainaut M."/>
            <person name="Haridas S."/>
            <person name="Labutti K."/>
            <person name="Lindquist E."/>
            <person name="Lipzen A."/>
            <person name="Khouja H.-R."/>
            <person name="Murat C."/>
            <person name="Ohm R."/>
            <person name="Olson A."/>
            <person name="Spatafora J."/>
            <person name="Veneault-Fourrey C."/>
            <person name="Henrissat B."/>
            <person name="Grigoriev I."/>
            <person name="Martin F."/>
            <person name="Perotto S."/>
        </authorList>
    </citation>
    <scope>NUCLEOTIDE SEQUENCE [LARGE SCALE GENOMIC DNA]</scope>
    <source>
        <strain evidence="2 3">UAMH 7357</strain>
    </source>
</reference>
<feature type="compositionally biased region" description="Acidic residues" evidence="1">
    <location>
        <begin position="245"/>
        <end position="255"/>
    </location>
</feature>
<sequence>MPQETPQEDATAEASVRGAPSNPVAAQTATTTSADGNLEVTDAYTSPSSAPLKRFRDRGQRRLTEKSRESIDNREWVGLIKSLESSPSVCRKRKHLHDSAIDVLGNVQKSTASRQEPGSAEEVLARAEPVTTAANEAAKDKISTPIEQRAGPTTHFASNNILDDMENKLSGPQPTMHDSAVNFLKDVRDPPRKTPSTNDNSVRHPLEAIDDSRGERDSLQPRICDSKNHGFENEAESRTPTIEDTGMEFVDDDLEPSAGPDLAYHDSAIDVSSDTPNHTFYDIMKDITGSPFRQDPIAATFNTNVRQEIRKPPTIFRKKRKERADSTGLDGDDEASSTVSSPVSRGRSRKRPLRNPTIDRLAEFPLNSAQKRKVLVSSGYSVHVEEIPSQHKFQASVSRNSQELKGGGELTAHIDDNIVNLGFSPVENSGAYAPVTERREMIPALRIPDNAVKAHNEEKPEDCEDRVLDLDFSKYLNDGQGPYDDPTPRRTQRMALVPRITISNHSHPPLAAAGPRLGSPERQKWYKLGMSLNVTDPGLKAGASSIRITQQLDGFEGVIEYKITACFPKIWPNPLNLTPEWGKVSDVDLTRSAVPFDLSTVEGWCDQFGLMHPYGNFPPSRTIKLKDLTPSDCTCCVPSQMHVQVLRDPRDSKQKNDEKFEKAWKKPLEEQGSKPEGPINVQVISKNDKGGKDNEIPNGDPIQKRQRTKYQRRPTRYNSSDTAFEYCCLDISSEEESQEESVPFRRPFQENISDYYDIDAIEPSDDEDYLVDFYTLPMTAPWLVQSESGSDDDGARDGEPNKAWTMVCESMKRNLAFSKDTSNERPSVGLTLVCESKERRFNSSEDISDYFEDPDPIDEIAEYVKDGNLEVVGDVEEEEQVMRLRGGALPEIHDEFSLDENDLAAMESLEETYPAQDVSENDGQGEVSGQNSAKRRKFGSGVGKGKVQRNGGSKVNRNRDRRQHKRQSNGNEKSKDDQQNDGNGQKDSNRESARHREANIGGEKESNSQIKNGSGHEQSNGNSAGNGQIRSNEQVEETIQADEPFGSPCRQAADRMWTENAKQNRARACRLGPECEDPYACWCEGMQEIEDSDLW</sequence>
<proteinExistence type="predicted"/>
<feature type="compositionally biased region" description="Basic and acidic residues" evidence="1">
    <location>
        <begin position="646"/>
        <end position="673"/>
    </location>
</feature>
<accession>A0A2J6QJE8</accession>
<feature type="region of interest" description="Disordered" evidence="1">
    <location>
        <begin position="1"/>
        <end position="70"/>
    </location>
</feature>
<feature type="compositionally biased region" description="Basic and acidic residues" evidence="1">
    <location>
        <begin position="686"/>
        <end position="695"/>
    </location>
</feature>
<dbReference type="AlphaFoldDB" id="A0A2J6QJE8"/>
<feature type="compositionally biased region" description="Basic and acidic residues" evidence="1">
    <location>
        <begin position="987"/>
        <end position="1006"/>
    </location>
</feature>
<feature type="compositionally biased region" description="Basic residues" evidence="1">
    <location>
        <begin position="704"/>
        <end position="715"/>
    </location>
</feature>
<feature type="compositionally biased region" description="Polar residues" evidence="1">
    <location>
        <begin position="1007"/>
        <end position="1031"/>
    </location>
</feature>
<evidence type="ECO:0000313" key="3">
    <source>
        <dbReference type="Proteomes" id="UP000235672"/>
    </source>
</evidence>